<comment type="caution">
    <text evidence="15">The sequence shown here is derived from an EMBL/GenBank/DDBJ whole genome shotgun (WGS) entry which is preliminary data.</text>
</comment>
<dbReference type="InterPro" id="IPR035965">
    <property type="entry name" value="PAS-like_dom_sf"/>
</dbReference>
<dbReference type="InterPro" id="IPR013767">
    <property type="entry name" value="PAS_fold"/>
</dbReference>
<dbReference type="Pfam" id="PF08446">
    <property type="entry name" value="PAS_2"/>
    <property type="match status" value="1"/>
</dbReference>
<evidence type="ECO:0000313" key="15">
    <source>
        <dbReference type="EMBL" id="KAG8370524.1"/>
    </source>
</evidence>
<dbReference type="Gene3D" id="3.30.450.20">
    <property type="entry name" value="PAS domain"/>
    <property type="match status" value="3"/>
</dbReference>
<feature type="compositionally biased region" description="Polar residues" evidence="11">
    <location>
        <begin position="1"/>
        <end position="27"/>
    </location>
</feature>
<dbReference type="FunFam" id="3.30.450.20:FF:000034">
    <property type="entry name" value="Phytochrome"/>
    <property type="match status" value="1"/>
</dbReference>
<dbReference type="InterPro" id="IPR013654">
    <property type="entry name" value="PAS_2"/>
</dbReference>
<feature type="domain" description="Histidine kinase" evidence="13">
    <location>
        <begin position="889"/>
        <end position="1044"/>
    </location>
</feature>
<dbReference type="FunFam" id="1.10.287.130:FF:000029">
    <property type="entry name" value="Phytochrome"/>
    <property type="match status" value="1"/>
</dbReference>
<accession>A0AAV6WKA1</accession>
<dbReference type="SUPFAM" id="SSF55785">
    <property type="entry name" value="PYP-like sensor domain (PAS domain)"/>
    <property type="match status" value="3"/>
</dbReference>
<keyword evidence="16" id="KW-1185">Reference proteome</keyword>
<dbReference type="InterPro" id="IPR000014">
    <property type="entry name" value="PAS"/>
</dbReference>
<dbReference type="PROSITE" id="PS50046">
    <property type="entry name" value="PHYTOCHROME_2"/>
    <property type="match status" value="1"/>
</dbReference>
<dbReference type="GO" id="GO:0009881">
    <property type="term" value="F:photoreceptor activity"/>
    <property type="evidence" value="ECO:0007669"/>
    <property type="project" value="UniProtKB-KW"/>
</dbReference>
<dbReference type="SMART" id="SM00065">
    <property type="entry name" value="GAF"/>
    <property type="match status" value="1"/>
</dbReference>
<dbReference type="Gene3D" id="3.30.450.40">
    <property type="match status" value="1"/>
</dbReference>
<evidence type="ECO:0000256" key="10">
    <source>
        <dbReference type="ARBA" id="ARBA00023170"/>
    </source>
</evidence>
<dbReference type="InterPro" id="IPR036890">
    <property type="entry name" value="HATPase_C_sf"/>
</dbReference>
<dbReference type="Gene3D" id="1.10.287.130">
    <property type="match status" value="1"/>
</dbReference>
<dbReference type="FunFam" id="3.30.450.270:FF:000001">
    <property type="entry name" value="Phytochrome"/>
    <property type="match status" value="1"/>
</dbReference>
<evidence type="ECO:0000256" key="3">
    <source>
        <dbReference type="ARBA" id="ARBA00011738"/>
    </source>
</evidence>
<protein>
    <recommendedName>
        <fullName evidence="17">Phytochrome</fullName>
    </recommendedName>
</protein>
<reference evidence="15" key="1">
    <citation type="submission" date="2019-10" db="EMBL/GenBank/DDBJ databases">
        <authorList>
            <person name="Zhang R."/>
            <person name="Pan Y."/>
            <person name="Wang J."/>
            <person name="Ma R."/>
            <person name="Yu S."/>
        </authorList>
    </citation>
    <scope>NUCLEOTIDE SEQUENCE</scope>
    <source>
        <strain evidence="15">LA-IB0</strain>
        <tissue evidence="15">Leaf</tissue>
    </source>
</reference>
<feature type="domain" description="PAS" evidence="14">
    <location>
        <begin position="607"/>
        <end position="678"/>
    </location>
</feature>
<dbReference type="PROSITE" id="PS50112">
    <property type="entry name" value="PAS"/>
    <property type="match status" value="2"/>
</dbReference>
<keyword evidence="7" id="KW-0157">Chromophore</keyword>
<dbReference type="CDD" id="cd00130">
    <property type="entry name" value="PAS"/>
    <property type="match status" value="2"/>
</dbReference>
<dbReference type="SMART" id="SM00091">
    <property type="entry name" value="PAS"/>
    <property type="match status" value="3"/>
</dbReference>
<dbReference type="Pfam" id="PF00512">
    <property type="entry name" value="HisKA"/>
    <property type="match status" value="1"/>
</dbReference>
<feature type="domain" description="PAS" evidence="14">
    <location>
        <begin position="741"/>
        <end position="819"/>
    </location>
</feature>
<evidence type="ECO:0000259" key="12">
    <source>
        <dbReference type="PROSITE" id="PS50046"/>
    </source>
</evidence>
<dbReference type="Gene3D" id="3.30.565.10">
    <property type="entry name" value="Histidine kinase-like ATPase, C-terminal domain"/>
    <property type="match status" value="1"/>
</dbReference>
<name>A0AAV6WKA1_9LAMI</name>
<feature type="domain" description="Phytochrome chromophore attachment site" evidence="12">
    <location>
        <begin position="246"/>
        <end position="414"/>
    </location>
</feature>
<sequence length="1044" mass="115927">MASSGSRANHANDNNSEDVPQVSGTMQNRHHQNVNNDSSSSRRRNRVVDSTSKAVEQYTIDARLHAVFESGESGKSFDYTQSIMTGSQSVPAHQITEYLSKMQRGGLIQPFGCMIAVDESNFHVIAYSENAREMLGLTPQSVPNIDRMEILSIGTDVRTLFTQSSSGLLQKAFGAREVTLLNPVWIHSKNTGKPFYAILHRIDVGIVIDLEPARTEDPALSIAGAVQSQKLAVRAISRLQALPGGDIKLLCDTVVESVRELTGYDRVMVYKFHDDEHGEVVAESKRSDLEPYMGLHYPSTDIPQASRFLFKQNRVRMIVDCHSKPVRVVQNEALMQPLCLVGSTLRAPHGCHAQYMANMGSIASLTLAVIINGNDEDGVGGRNSMRLWGLVVGHHTSARCIPFPLRYACEFLMQAFGLQLNMELQLAAQLSEKHVLKTQTLLCDMLLRDSPTGIVTQSPSIMDLVKCDGAALYYQGNYYPLGVTPTEQQIKDIVQWLLAFHGDSTGLSTDSLANAGYPGAASLGDAVCGMAVAYITSRDFLFWFRSHTAKEMKWGGAKHHPQDKDDSQRMHPRSSFKAFLEKQFYKAVVPAKIEEFELQRIDELSSVAREMVRLIETATAPIFAVDVDGRINGWNAKVAELTGLSVEEAMGKSLVHDLLHKESEDIADKLLSHALNGEEEKNVELRLRTFGTETSMKAVFVVVNACSSKDYINNIVGVCFVGQDVTSQKVVMDKFINIQGDYKTIVQNPNPLIPPIFASDENTFCSEWNTAMEKLTGCSRGEIIGKMLVGEIFGSLCRLKGPDSLTKFTIVLHNAIGGQDIDKFSFSFFDRNGEYVEALLTASKRVNMDGQIIGVFCFLQVASPELQLALRVQRQKEKMSVSKMKELAYICQEMRNPLSGIRFTNSLLESTSLTENQKQFLETSAACEKQMLRILKDIDLEHIEDGSMELEKANFVLGSVIDAVVSQVTLLLRERGLQLIRDIPEEVKTLAVYGDQVRIQQILADFLLNMVRYAPSPEGWVEMQLGPSLKRISEGVAIAHIEFR</sequence>
<keyword evidence="8" id="KW-0805">Transcription regulation</keyword>
<dbReference type="GO" id="GO:0006355">
    <property type="term" value="P:regulation of DNA-templated transcription"/>
    <property type="evidence" value="ECO:0007669"/>
    <property type="project" value="InterPro"/>
</dbReference>
<dbReference type="Pfam" id="PF00989">
    <property type="entry name" value="PAS"/>
    <property type="match status" value="2"/>
</dbReference>
<dbReference type="SUPFAM" id="SSF55874">
    <property type="entry name" value="ATPase domain of HSP90 chaperone/DNA topoisomerase II/histidine kinase"/>
    <property type="match status" value="1"/>
</dbReference>
<dbReference type="NCBIfam" id="TIGR00229">
    <property type="entry name" value="sensory_box"/>
    <property type="match status" value="1"/>
</dbReference>
<dbReference type="Proteomes" id="UP000826271">
    <property type="component" value="Unassembled WGS sequence"/>
</dbReference>
<evidence type="ECO:0000256" key="6">
    <source>
        <dbReference type="ARBA" id="ARBA00022737"/>
    </source>
</evidence>
<dbReference type="CDD" id="cd00082">
    <property type="entry name" value="HisKA"/>
    <property type="match status" value="1"/>
</dbReference>
<dbReference type="InterPro" id="IPR005467">
    <property type="entry name" value="His_kinase_dom"/>
</dbReference>
<comment type="function">
    <text evidence="1">Regulatory photoreceptor which exists in two forms that are reversibly interconvertible by light: the Pr form that absorbs maximally in the red region of the spectrum and the Pfr form that absorbs maximally in the far-red region. Photoconversion of Pr to Pfr induces an array of morphogenic responses, whereas reconversion of Pfr to Pr cancels the induction of those responses. Pfr controls the expression of a number of nuclear genes including those encoding the small subunit of ribulose-bisphosphate carboxylase, chlorophyll A/B binding protein, protochlorophyllide reductase, rRNA, etc. It also controls the expression of its own gene(s) in a negative feedback fashion.</text>
</comment>
<dbReference type="Gene3D" id="3.30.450.270">
    <property type="match status" value="1"/>
</dbReference>
<dbReference type="GO" id="GO:0009584">
    <property type="term" value="P:detection of visible light"/>
    <property type="evidence" value="ECO:0007669"/>
    <property type="project" value="InterPro"/>
</dbReference>
<evidence type="ECO:0000256" key="7">
    <source>
        <dbReference type="ARBA" id="ARBA00022991"/>
    </source>
</evidence>
<evidence type="ECO:0000256" key="9">
    <source>
        <dbReference type="ARBA" id="ARBA00023163"/>
    </source>
</evidence>
<dbReference type="SMART" id="SM00388">
    <property type="entry name" value="HisKA"/>
    <property type="match status" value="1"/>
</dbReference>
<dbReference type="InterPro" id="IPR013515">
    <property type="entry name" value="Phytochrome_cen-reg"/>
</dbReference>
<dbReference type="GO" id="GO:0000155">
    <property type="term" value="F:phosphorelay sensor kinase activity"/>
    <property type="evidence" value="ECO:0007669"/>
    <property type="project" value="InterPro"/>
</dbReference>
<dbReference type="InterPro" id="IPR003018">
    <property type="entry name" value="GAF"/>
</dbReference>
<evidence type="ECO:0000313" key="16">
    <source>
        <dbReference type="Proteomes" id="UP000826271"/>
    </source>
</evidence>
<evidence type="ECO:0000256" key="1">
    <source>
        <dbReference type="ARBA" id="ARBA00002479"/>
    </source>
</evidence>
<evidence type="ECO:0000256" key="4">
    <source>
        <dbReference type="ARBA" id="ARBA00022543"/>
    </source>
</evidence>
<evidence type="ECO:0000259" key="13">
    <source>
        <dbReference type="PROSITE" id="PS50109"/>
    </source>
</evidence>
<keyword evidence="6" id="KW-0677">Repeat</keyword>
<dbReference type="PANTHER" id="PTHR47876:SF3">
    <property type="entry name" value="PHYTOCHROME 1"/>
    <property type="match status" value="1"/>
</dbReference>
<dbReference type="SUPFAM" id="SSF47384">
    <property type="entry name" value="Homodimeric domain of signal transducing histidine kinase"/>
    <property type="match status" value="1"/>
</dbReference>
<dbReference type="PANTHER" id="PTHR47876">
    <property type="entry name" value="OS08G0260000 PROTEIN"/>
    <property type="match status" value="1"/>
</dbReference>
<evidence type="ECO:0000256" key="8">
    <source>
        <dbReference type="ARBA" id="ARBA00023015"/>
    </source>
</evidence>
<dbReference type="PROSITE" id="PS50109">
    <property type="entry name" value="HIS_KIN"/>
    <property type="match status" value="1"/>
</dbReference>
<evidence type="ECO:0000256" key="2">
    <source>
        <dbReference type="ARBA" id="ARBA00008235"/>
    </source>
</evidence>
<keyword evidence="9" id="KW-0804">Transcription</keyword>
<keyword evidence="10" id="KW-0675">Receptor</keyword>
<evidence type="ECO:0000256" key="11">
    <source>
        <dbReference type="SAM" id="MobiDB-lite"/>
    </source>
</evidence>
<dbReference type="InterPro" id="IPR036097">
    <property type="entry name" value="HisK_dim/P_sf"/>
</dbReference>
<keyword evidence="5" id="KW-0716">Sensory transduction</keyword>
<evidence type="ECO:0008006" key="17">
    <source>
        <dbReference type="Google" id="ProtNLM"/>
    </source>
</evidence>
<dbReference type="FunFam" id="3.30.450.20:FF:000039">
    <property type="entry name" value="Phytochrome"/>
    <property type="match status" value="1"/>
</dbReference>
<dbReference type="InterPro" id="IPR016132">
    <property type="entry name" value="Phyto_chromo_attachment"/>
</dbReference>
<dbReference type="InterPro" id="IPR013516">
    <property type="entry name" value="Phyto_chromo_BS"/>
</dbReference>
<dbReference type="PRINTS" id="PR01033">
    <property type="entry name" value="PHYTOCHROME"/>
</dbReference>
<gene>
    <name evidence="15" type="ORF">BUALT_Bualt14G0125800</name>
</gene>
<comment type="similarity">
    <text evidence="2">Belongs to the phytochrome family.</text>
</comment>
<dbReference type="EMBL" id="WHWC01000014">
    <property type="protein sequence ID" value="KAG8370524.1"/>
    <property type="molecule type" value="Genomic_DNA"/>
</dbReference>
<dbReference type="InterPro" id="IPR029016">
    <property type="entry name" value="GAF-like_dom_sf"/>
</dbReference>
<proteinExistence type="inferred from homology"/>
<keyword evidence="4" id="KW-0600">Photoreceptor protein</keyword>
<comment type="subunit">
    <text evidence="3">Homodimer.</text>
</comment>
<evidence type="ECO:0000259" key="14">
    <source>
        <dbReference type="PROSITE" id="PS50112"/>
    </source>
</evidence>
<dbReference type="InterPro" id="IPR001294">
    <property type="entry name" value="Phytochrome"/>
</dbReference>
<dbReference type="SUPFAM" id="SSF55781">
    <property type="entry name" value="GAF domain-like"/>
    <property type="match status" value="2"/>
</dbReference>
<dbReference type="AlphaFoldDB" id="A0AAV6WKA1"/>
<dbReference type="Pfam" id="PF01590">
    <property type="entry name" value="GAF"/>
    <property type="match status" value="1"/>
</dbReference>
<organism evidence="15 16">
    <name type="scientific">Buddleja alternifolia</name>
    <dbReference type="NCBI Taxonomy" id="168488"/>
    <lineage>
        <taxon>Eukaryota</taxon>
        <taxon>Viridiplantae</taxon>
        <taxon>Streptophyta</taxon>
        <taxon>Embryophyta</taxon>
        <taxon>Tracheophyta</taxon>
        <taxon>Spermatophyta</taxon>
        <taxon>Magnoliopsida</taxon>
        <taxon>eudicotyledons</taxon>
        <taxon>Gunneridae</taxon>
        <taxon>Pentapetalae</taxon>
        <taxon>asterids</taxon>
        <taxon>lamiids</taxon>
        <taxon>Lamiales</taxon>
        <taxon>Scrophulariaceae</taxon>
        <taxon>Buddlejeae</taxon>
        <taxon>Buddleja</taxon>
    </lineage>
</organism>
<dbReference type="InterPro" id="IPR003661">
    <property type="entry name" value="HisK_dim/P_dom"/>
</dbReference>
<dbReference type="PROSITE" id="PS00245">
    <property type="entry name" value="PHYTOCHROME_1"/>
    <property type="match status" value="1"/>
</dbReference>
<dbReference type="GO" id="GO:0017007">
    <property type="term" value="P:protein-bilin linkage"/>
    <property type="evidence" value="ECO:0007669"/>
    <property type="project" value="UniProtKB-ARBA"/>
</dbReference>
<dbReference type="InterPro" id="IPR043150">
    <property type="entry name" value="Phytochrome_PHY_sf"/>
</dbReference>
<dbReference type="Pfam" id="PF00360">
    <property type="entry name" value="PHY"/>
    <property type="match status" value="1"/>
</dbReference>
<feature type="region of interest" description="Disordered" evidence="11">
    <location>
        <begin position="1"/>
        <end position="52"/>
    </location>
</feature>
<evidence type="ECO:0000256" key="5">
    <source>
        <dbReference type="ARBA" id="ARBA00022606"/>
    </source>
</evidence>